<organism evidence="11">
    <name type="scientific">Rodentolepis nana</name>
    <name type="common">Dwarf tapeworm</name>
    <name type="synonym">Hymenolepis nana</name>
    <dbReference type="NCBI Taxonomy" id="102285"/>
    <lineage>
        <taxon>Eukaryota</taxon>
        <taxon>Metazoa</taxon>
        <taxon>Spiralia</taxon>
        <taxon>Lophotrochozoa</taxon>
        <taxon>Platyhelminthes</taxon>
        <taxon>Cestoda</taxon>
        <taxon>Eucestoda</taxon>
        <taxon>Cyclophyllidea</taxon>
        <taxon>Hymenolepididae</taxon>
        <taxon>Rodentolepis</taxon>
    </lineage>
</organism>
<evidence type="ECO:0000313" key="11">
    <source>
        <dbReference type="WBParaSite" id="HNAJ_0000311701-mRNA-1"/>
    </source>
</evidence>
<keyword evidence="10" id="KW-1185">Reference proteome</keyword>
<dbReference type="Proteomes" id="UP000278807">
    <property type="component" value="Unassembled WGS sequence"/>
</dbReference>
<dbReference type="InterPro" id="IPR008676">
    <property type="entry name" value="MRG"/>
</dbReference>
<sequence>MTDKAKKLFEKDEKVLCFHGSLMYNAKVMDVKFEDDEYLYFIHYTGWNKTWDEWVKDSRIYKDDEAGNKFKAEVEKLVKSRKNQKVLRKSDLKKNPEPPMEIIEQLGLSQDILSGNESLKSEEHDRQELQEDRVSVNEPPFKPDEEAVAPPKSVKSSTKRRNRSTAKAAGETDEGFLQRSQINVKLPDSLKAFLADDWDLVTKQSRIVNLPSRKPVKTVLEEYLEYSKSKPLPTDHDTYKITQEYREEFAKGIKTNFNCIAGSQLLYKFERPQYGQLMRNHANKEMIELYGPVHLLRFLLKLKDIITFLKNDKTSLGLMEALAADLVEYLDNNRNEYFSLEDYVGVTPDYLREAMC</sequence>
<dbReference type="EMBL" id="UZAE01001722">
    <property type="protein sequence ID" value="VDN98975.1"/>
    <property type="molecule type" value="Genomic_DNA"/>
</dbReference>
<dbReference type="STRING" id="102285.A0A0R3T7S9"/>
<dbReference type="PROSITE" id="PS51640">
    <property type="entry name" value="MRG"/>
    <property type="match status" value="1"/>
</dbReference>
<feature type="compositionally biased region" description="Basic and acidic residues" evidence="6">
    <location>
        <begin position="119"/>
        <end position="145"/>
    </location>
</feature>
<comment type="subcellular location">
    <subcellularLocation>
        <location evidence="1">Nucleus</location>
    </subcellularLocation>
</comment>
<evidence type="ECO:0000256" key="3">
    <source>
        <dbReference type="ARBA" id="ARBA00023015"/>
    </source>
</evidence>
<keyword evidence="3" id="KW-0805">Transcription regulation</keyword>
<evidence type="ECO:0000259" key="7">
    <source>
        <dbReference type="Pfam" id="PF05712"/>
    </source>
</evidence>
<feature type="domain" description="MRG" evidence="7">
    <location>
        <begin position="167"/>
        <end position="344"/>
    </location>
</feature>
<feature type="region of interest" description="Disordered" evidence="6">
    <location>
        <begin position="119"/>
        <end position="173"/>
    </location>
</feature>
<dbReference type="AlphaFoldDB" id="A0A0R3T7S9"/>
<protein>
    <submittedName>
        <fullName evidence="11">MRG domain-containing protein</fullName>
    </submittedName>
</protein>
<dbReference type="InterPro" id="IPR053820">
    <property type="entry name" value="MSL3_chromo-like"/>
</dbReference>
<dbReference type="OrthoDB" id="124855at2759"/>
<keyword evidence="2" id="KW-0156">Chromatin regulator</keyword>
<keyword evidence="4" id="KW-0804">Transcription</keyword>
<dbReference type="PANTHER" id="PTHR10880">
    <property type="entry name" value="MORTALITY FACTOR 4-LIKE PROTEIN"/>
    <property type="match status" value="1"/>
</dbReference>
<name>A0A0R3T7S9_RODNA</name>
<evidence type="ECO:0000259" key="8">
    <source>
        <dbReference type="Pfam" id="PF22732"/>
    </source>
</evidence>
<reference evidence="11" key="1">
    <citation type="submission" date="2017-02" db="UniProtKB">
        <authorList>
            <consortium name="WormBaseParasite"/>
        </authorList>
    </citation>
    <scope>IDENTIFICATION</scope>
</reference>
<dbReference type="GO" id="GO:0005634">
    <property type="term" value="C:nucleus"/>
    <property type="evidence" value="ECO:0007669"/>
    <property type="project" value="UniProtKB-SubCell"/>
</dbReference>
<dbReference type="InterPro" id="IPR016197">
    <property type="entry name" value="Chromo-like_dom_sf"/>
</dbReference>
<accession>A0A0R3T7S9</accession>
<evidence type="ECO:0000256" key="4">
    <source>
        <dbReference type="ARBA" id="ARBA00023163"/>
    </source>
</evidence>
<gene>
    <name evidence="9" type="ORF">HNAJ_LOCUS3116</name>
</gene>
<evidence type="ECO:0000256" key="1">
    <source>
        <dbReference type="ARBA" id="ARBA00004123"/>
    </source>
</evidence>
<dbReference type="PANTHER" id="PTHR10880:SF15">
    <property type="entry name" value="MSL COMPLEX SUBUNIT 3"/>
    <property type="match status" value="1"/>
</dbReference>
<dbReference type="GO" id="GO:0006355">
    <property type="term" value="P:regulation of DNA-templated transcription"/>
    <property type="evidence" value="ECO:0007669"/>
    <property type="project" value="InterPro"/>
</dbReference>
<evidence type="ECO:0000256" key="2">
    <source>
        <dbReference type="ARBA" id="ARBA00022853"/>
    </source>
</evidence>
<dbReference type="Gene3D" id="1.10.274.30">
    <property type="entry name" value="MRG domain"/>
    <property type="match status" value="1"/>
</dbReference>
<evidence type="ECO:0000313" key="9">
    <source>
        <dbReference type="EMBL" id="VDN98975.1"/>
    </source>
</evidence>
<dbReference type="PIRSF" id="PIRSF038133">
    <property type="entry name" value="HAT_Nua4_EAF3/MRG15"/>
    <property type="match status" value="1"/>
</dbReference>
<evidence type="ECO:0000313" key="10">
    <source>
        <dbReference type="Proteomes" id="UP000278807"/>
    </source>
</evidence>
<dbReference type="SUPFAM" id="SSF54160">
    <property type="entry name" value="Chromo domain-like"/>
    <property type="match status" value="1"/>
</dbReference>
<evidence type="ECO:0000256" key="5">
    <source>
        <dbReference type="ARBA" id="ARBA00023242"/>
    </source>
</evidence>
<dbReference type="GO" id="GO:0035267">
    <property type="term" value="C:NuA4 histone acetyltransferase complex"/>
    <property type="evidence" value="ECO:0007669"/>
    <property type="project" value="TreeGrafter"/>
</dbReference>
<reference evidence="9 10" key="2">
    <citation type="submission" date="2018-11" db="EMBL/GenBank/DDBJ databases">
        <authorList>
            <consortium name="Pathogen Informatics"/>
        </authorList>
    </citation>
    <scope>NUCLEOTIDE SEQUENCE [LARGE SCALE GENOMIC DNA]</scope>
</reference>
<dbReference type="Gene3D" id="2.30.30.140">
    <property type="match status" value="1"/>
</dbReference>
<dbReference type="InterPro" id="IPR026541">
    <property type="entry name" value="MRG_dom"/>
</dbReference>
<dbReference type="GO" id="GO:0006325">
    <property type="term" value="P:chromatin organization"/>
    <property type="evidence" value="ECO:0007669"/>
    <property type="project" value="UniProtKB-KW"/>
</dbReference>
<keyword evidence="5" id="KW-0539">Nucleus</keyword>
<dbReference type="InterPro" id="IPR038217">
    <property type="entry name" value="MRG_C_sf"/>
</dbReference>
<proteinExistence type="predicted"/>
<evidence type="ECO:0000256" key="6">
    <source>
        <dbReference type="SAM" id="MobiDB-lite"/>
    </source>
</evidence>
<dbReference type="WBParaSite" id="HNAJ_0000311701-mRNA-1">
    <property type="protein sequence ID" value="HNAJ_0000311701-mRNA-1"/>
    <property type="gene ID" value="HNAJ_0000311701"/>
</dbReference>
<dbReference type="Pfam" id="PF22732">
    <property type="entry name" value="MSL3_chromo-like"/>
    <property type="match status" value="1"/>
</dbReference>
<dbReference type="Pfam" id="PF05712">
    <property type="entry name" value="MRG"/>
    <property type="match status" value="1"/>
</dbReference>
<feature type="domain" description="MSL3 chromodomain-like" evidence="8">
    <location>
        <begin position="9"/>
        <end position="75"/>
    </location>
</feature>